<evidence type="ECO:0000313" key="1">
    <source>
        <dbReference type="EMBL" id="KFM63906.1"/>
    </source>
</evidence>
<dbReference type="EMBL" id="KK114995">
    <property type="protein sequence ID" value="KFM63906.1"/>
    <property type="molecule type" value="Genomic_DNA"/>
</dbReference>
<dbReference type="Proteomes" id="UP000054359">
    <property type="component" value="Unassembled WGS sequence"/>
</dbReference>
<protein>
    <submittedName>
        <fullName evidence="1">Uncharacterized protein</fullName>
    </submittedName>
</protein>
<reference evidence="1 2" key="1">
    <citation type="submission" date="2013-11" db="EMBL/GenBank/DDBJ databases">
        <title>Genome sequencing of Stegodyphus mimosarum.</title>
        <authorList>
            <person name="Bechsgaard J."/>
        </authorList>
    </citation>
    <scope>NUCLEOTIDE SEQUENCE [LARGE SCALE GENOMIC DNA]</scope>
</reference>
<sequence>MVTTKEDNLVLWDVNHGEALRMIMVGSGDHSIHIRLLKLSGQSVVCDYGPQIFIINFPA</sequence>
<keyword evidence="2" id="KW-1185">Reference proteome</keyword>
<name>A0A087TFL7_STEMI</name>
<evidence type="ECO:0000313" key="2">
    <source>
        <dbReference type="Proteomes" id="UP000054359"/>
    </source>
</evidence>
<dbReference type="AlphaFoldDB" id="A0A087TFL7"/>
<organism evidence="1 2">
    <name type="scientific">Stegodyphus mimosarum</name>
    <name type="common">African social velvet spider</name>
    <dbReference type="NCBI Taxonomy" id="407821"/>
    <lineage>
        <taxon>Eukaryota</taxon>
        <taxon>Metazoa</taxon>
        <taxon>Ecdysozoa</taxon>
        <taxon>Arthropoda</taxon>
        <taxon>Chelicerata</taxon>
        <taxon>Arachnida</taxon>
        <taxon>Araneae</taxon>
        <taxon>Araneomorphae</taxon>
        <taxon>Entelegynae</taxon>
        <taxon>Eresoidea</taxon>
        <taxon>Eresidae</taxon>
        <taxon>Stegodyphus</taxon>
    </lineage>
</organism>
<feature type="non-terminal residue" evidence="1">
    <location>
        <position position="59"/>
    </location>
</feature>
<gene>
    <name evidence="1" type="ORF">X975_14018</name>
</gene>
<proteinExistence type="predicted"/>
<accession>A0A087TFL7</accession>